<sequence length="42" mass="4594">MGIRGDPWEWGKYSPVGTGIEAKTPSQALRGGERGSFLRTFP</sequence>
<organism evidence="2 3">
    <name type="scientific">Trifolium medium</name>
    <dbReference type="NCBI Taxonomy" id="97028"/>
    <lineage>
        <taxon>Eukaryota</taxon>
        <taxon>Viridiplantae</taxon>
        <taxon>Streptophyta</taxon>
        <taxon>Embryophyta</taxon>
        <taxon>Tracheophyta</taxon>
        <taxon>Spermatophyta</taxon>
        <taxon>Magnoliopsida</taxon>
        <taxon>eudicotyledons</taxon>
        <taxon>Gunneridae</taxon>
        <taxon>Pentapetalae</taxon>
        <taxon>rosids</taxon>
        <taxon>fabids</taxon>
        <taxon>Fabales</taxon>
        <taxon>Fabaceae</taxon>
        <taxon>Papilionoideae</taxon>
        <taxon>50 kb inversion clade</taxon>
        <taxon>NPAAA clade</taxon>
        <taxon>Hologalegina</taxon>
        <taxon>IRL clade</taxon>
        <taxon>Trifolieae</taxon>
        <taxon>Trifolium</taxon>
    </lineage>
</organism>
<dbReference type="EMBL" id="LXQA011128360">
    <property type="protein sequence ID" value="MCI85972.1"/>
    <property type="molecule type" value="Genomic_DNA"/>
</dbReference>
<evidence type="ECO:0000313" key="3">
    <source>
        <dbReference type="Proteomes" id="UP000265520"/>
    </source>
</evidence>
<evidence type="ECO:0000313" key="2">
    <source>
        <dbReference type="EMBL" id="MCI85972.1"/>
    </source>
</evidence>
<feature type="region of interest" description="Disordered" evidence="1">
    <location>
        <begin position="14"/>
        <end position="42"/>
    </location>
</feature>
<dbReference type="AlphaFoldDB" id="A0A392VEU1"/>
<feature type="non-terminal residue" evidence="2">
    <location>
        <position position="42"/>
    </location>
</feature>
<comment type="caution">
    <text evidence="2">The sequence shown here is derived from an EMBL/GenBank/DDBJ whole genome shotgun (WGS) entry which is preliminary data.</text>
</comment>
<name>A0A392VEU1_9FABA</name>
<protein>
    <submittedName>
        <fullName evidence="2">Uncharacterized protein</fullName>
    </submittedName>
</protein>
<evidence type="ECO:0000256" key="1">
    <source>
        <dbReference type="SAM" id="MobiDB-lite"/>
    </source>
</evidence>
<reference evidence="2 3" key="1">
    <citation type="journal article" date="2018" name="Front. Plant Sci.">
        <title>Red Clover (Trifolium pratense) and Zigzag Clover (T. medium) - A Picture of Genomic Similarities and Differences.</title>
        <authorList>
            <person name="Dluhosova J."/>
            <person name="Istvanek J."/>
            <person name="Nedelnik J."/>
            <person name="Repkova J."/>
        </authorList>
    </citation>
    <scope>NUCLEOTIDE SEQUENCE [LARGE SCALE GENOMIC DNA]</scope>
    <source>
        <strain evidence="3">cv. 10/8</strain>
        <tissue evidence="2">Leaf</tissue>
    </source>
</reference>
<accession>A0A392VEU1</accession>
<dbReference type="Proteomes" id="UP000265520">
    <property type="component" value="Unassembled WGS sequence"/>
</dbReference>
<proteinExistence type="predicted"/>
<keyword evidence="3" id="KW-1185">Reference proteome</keyword>